<keyword evidence="1" id="KW-0812">Transmembrane</keyword>
<dbReference type="EMBL" id="WUBR01000001">
    <property type="protein sequence ID" value="MWV26543.1"/>
    <property type="molecule type" value="Genomic_DNA"/>
</dbReference>
<gene>
    <name evidence="3" type="ORF">GRF63_01375</name>
</gene>
<feature type="transmembrane region" description="Helical" evidence="1">
    <location>
        <begin position="228"/>
        <end position="245"/>
    </location>
</feature>
<evidence type="ECO:0000256" key="1">
    <source>
        <dbReference type="SAM" id="Phobius"/>
    </source>
</evidence>
<keyword evidence="1" id="KW-0472">Membrane</keyword>
<evidence type="ECO:0000259" key="2">
    <source>
        <dbReference type="Pfam" id="PF01757"/>
    </source>
</evidence>
<dbReference type="Pfam" id="PF01757">
    <property type="entry name" value="Acyl_transf_3"/>
    <property type="match status" value="1"/>
</dbReference>
<comment type="caution">
    <text evidence="3">The sequence shown here is derived from an EMBL/GenBank/DDBJ whole genome shotgun (WGS) entry which is preliminary data.</text>
</comment>
<evidence type="ECO:0000313" key="3">
    <source>
        <dbReference type="EMBL" id="MWV26543.1"/>
    </source>
</evidence>
<feature type="transmembrane region" description="Helical" evidence="1">
    <location>
        <begin position="84"/>
        <end position="104"/>
    </location>
</feature>
<keyword evidence="3" id="KW-0808">Transferase</keyword>
<dbReference type="GO" id="GO:0016020">
    <property type="term" value="C:membrane"/>
    <property type="evidence" value="ECO:0007669"/>
    <property type="project" value="TreeGrafter"/>
</dbReference>
<feature type="transmembrane region" description="Helical" evidence="1">
    <location>
        <begin position="200"/>
        <end position="221"/>
    </location>
</feature>
<accession>A0A844X9Q6</accession>
<dbReference type="PANTHER" id="PTHR23028:SF53">
    <property type="entry name" value="ACYL_TRANSF_3 DOMAIN-CONTAINING PROTEIN"/>
    <property type="match status" value="1"/>
</dbReference>
<evidence type="ECO:0000313" key="4">
    <source>
        <dbReference type="Proteomes" id="UP000461409"/>
    </source>
</evidence>
<dbReference type="AlphaFoldDB" id="A0A844X9Q6"/>
<feature type="transmembrane region" description="Helical" evidence="1">
    <location>
        <begin position="166"/>
        <end position="188"/>
    </location>
</feature>
<dbReference type="InterPro" id="IPR050879">
    <property type="entry name" value="Acyltransferase_3"/>
</dbReference>
<sequence length="356" mass="38527">MPHLAALTGLRGIAAWFVVLYHARLSLAEWMPGAGIAIAAKGYLAVDLFFMLSGFVMWLNYGARLRQQGLAGAPAFWWRRVTRIWPLHGAVLGALVVFALVLLATGRDMANYPFAQLPLHLLLIQNWGLTAELSWNHPAWSISAELGAYLLFPLAVAAARWEEMRPAALVAGVAGAALALHGVFALAGAETLGEQIPRLGLVRCIIQFGIGMMLANLWLAWRDRRGRAMACAIVAALASAALWLFELPETLVIPLALAAMLLALALDSGPVARVLSVRPLVWLGDVSYATYLVHFPLLIIFKLVAVDEDLQISPAVFAAYALVLLALSGGLYRWLEKPAQSWLNGRMPKSAKPASA</sequence>
<feature type="transmembrane region" description="Helical" evidence="1">
    <location>
        <begin position="280"/>
        <end position="305"/>
    </location>
</feature>
<feature type="transmembrane region" description="Helical" evidence="1">
    <location>
        <begin position="139"/>
        <end position="159"/>
    </location>
</feature>
<dbReference type="GO" id="GO:0016747">
    <property type="term" value="F:acyltransferase activity, transferring groups other than amino-acyl groups"/>
    <property type="evidence" value="ECO:0007669"/>
    <property type="project" value="InterPro"/>
</dbReference>
<proteinExistence type="predicted"/>
<feature type="transmembrane region" description="Helical" evidence="1">
    <location>
        <begin position="317"/>
        <end position="335"/>
    </location>
</feature>
<dbReference type="InterPro" id="IPR002656">
    <property type="entry name" value="Acyl_transf_3_dom"/>
</dbReference>
<keyword evidence="3" id="KW-0012">Acyltransferase</keyword>
<name>A0A844X9Q6_9SPHN</name>
<keyword evidence="4" id="KW-1185">Reference proteome</keyword>
<dbReference type="PANTHER" id="PTHR23028">
    <property type="entry name" value="ACETYLTRANSFERASE"/>
    <property type="match status" value="1"/>
</dbReference>
<keyword evidence="1" id="KW-1133">Transmembrane helix</keyword>
<dbReference type="Proteomes" id="UP000461409">
    <property type="component" value="Unassembled WGS sequence"/>
</dbReference>
<reference evidence="3 4" key="2">
    <citation type="submission" date="2020-02" db="EMBL/GenBank/DDBJ databases">
        <title>Erythrobacter dongmakensis sp. nov., isolated from a tidal mudflat.</title>
        <authorList>
            <person name="Kim I.S."/>
        </authorList>
    </citation>
    <scope>NUCLEOTIDE SEQUENCE [LARGE SCALE GENOMIC DNA]</scope>
    <source>
        <strain evidence="3 4">GH3-10</strain>
    </source>
</reference>
<feature type="transmembrane region" description="Helical" evidence="1">
    <location>
        <begin position="44"/>
        <end position="63"/>
    </location>
</feature>
<reference evidence="3 4" key="1">
    <citation type="submission" date="2019-12" db="EMBL/GenBank/DDBJ databases">
        <authorList>
            <person name="Lee S.D."/>
        </authorList>
    </citation>
    <scope>NUCLEOTIDE SEQUENCE [LARGE SCALE GENOMIC DNA]</scope>
    <source>
        <strain evidence="3 4">GH3-10</strain>
    </source>
</reference>
<protein>
    <submittedName>
        <fullName evidence="3">Acyltransferase family protein</fullName>
    </submittedName>
</protein>
<feature type="transmembrane region" description="Helical" evidence="1">
    <location>
        <begin position="251"/>
        <end position="268"/>
    </location>
</feature>
<organism evidence="3 4">
    <name type="scientific">Aurantiacibacter rhizosphaerae</name>
    <dbReference type="NCBI Taxonomy" id="2691582"/>
    <lineage>
        <taxon>Bacteria</taxon>
        <taxon>Pseudomonadati</taxon>
        <taxon>Pseudomonadota</taxon>
        <taxon>Alphaproteobacteria</taxon>
        <taxon>Sphingomonadales</taxon>
        <taxon>Erythrobacteraceae</taxon>
        <taxon>Aurantiacibacter</taxon>
    </lineage>
</organism>
<dbReference type="GO" id="GO:0000271">
    <property type="term" value="P:polysaccharide biosynthetic process"/>
    <property type="evidence" value="ECO:0007669"/>
    <property type="project" value="TreeGrafter"/>
</dbReference>
<feature type="domain" description="Acyltransferase 3" evidence="2">
    <location>
        <begin position="5"/>
        <end position="332"/>
    </location>
</feature>